<feature type="region of interest" description="Disordered" evidence="1">
    <location>
        <begin position="64"/>
        <end position="88"/>
    </location>
</feature>
<protein>
    <submittedName>
        <fullName evidence="2">Uncharacterized protein</fullName>
    </submittedName>
</protein>
<proteinExistence type="predicted"/>
<gene>
    <name evidence="2" type="ORF">AFUS01_LOCUS29336</name>
</gene>
<dbReference type="Proteomes" id="UP000708208">
    <property type="component" value="Unassembled WGS sequence"/>
</dbReference>
<feature type="non-terminal residue" evidence="2">
    <location>
        <position position="1"/>
    </location>
</feature>
<accession>A0A8J2KKR5</accession>
<feature type="compositionally biased region" description="Basic and acidic residues" evidence="1">
    <location>
        <begin position="68"/>
        <end position="82"/>
    </location>
</feature>
<evidence type="ECO:0000313" key="3">
    <source>
        <dbReference type="Proteomes" id="UP000708208"/>
    </source>
</evidence>
<reference evidence="2" key="1">
    <citation type="submission" date="2021-06" db="EMBL/GenBank/DDBJ databases">
        <authorList>
            <person name="Hodson N. C."/>
            <person name="Mongue J. A."/>
            <person name="Jaron S. K."/>
        </authorList>
    </citation>
    <scope>NUCLEOTIDE SEQUENCE</scope>
</reference>
<organism evidence="2 3">
    <name type="scientific">Allacma fusca</name>
    <dbReference type="NCBI Taxonomy" id="39272"/>
    <lineage>
        <taxon>Eukaryota</taxon>
        <taxon>Metazoa</taxon>
        <taxon>Ecdysozoa</taxon>
        <taxon>Arthropoda</taxon>
        <taxon>Hexapoda</taxon>
        <taxon>Collembola</taxon>
        <taxon>Symphypleona</taxon>
        <taxon>Sminthuridae</taxon>
        <taxon>Allacma</taxon>
    </lineage>
</organism>
<name>A0A8J2KKR5_9HEXA</name>
<dbReference type="EMBL" id="CAJVCH010432472">
    <property type="protein sequence ID" value="CAG7818858.1"/>
    <property type="molecule type" value="Genomic_DNA"/>
</dbReference>
<evidence type="ECO:0000313" key="2">
    <source>
        <dbReference type="EMBL" id="CAG7818858.1"/>
    </source>
</evidence>
<keyword evidence="3" id="KW-1185">Reference proteome</keyword>
<evidence type="ECO:0000256" key="1">
    <source>
        <dbReference type="SAM" id="MobiDB-lite"/>
    </source>
</evidence>
<comment type="caution">
    <text evidence="2">The sequence shown here is derived from an EMBL/GenBank/DDBJ whole genome shotgun (WGS) entry which is preliminary data.</text>
</comment>
<dbReference type="AlphaFoldDB" id="A0A8J2KKR5"/>
<sequence>SQLQVAFDPAITRKQTWTLLQKFYKAGIIVEVAKGLQGNSPEVDETDFKDNGNLYKLVCPTTPGSVQRKTERSRVAKTETPKRGSPKVTTHNQYDIVIKPLTQDQIHCIWEQSFIDK</sequence>